<feature type="compositionally biased region" description="Low complexity" evidence="1">
    <location>
        <begin position="726"/>
        <end position="738"/>
    </location>
</feature>
<gene>
    <name evidence="2" type="ORF">HYPBUDRAFT_152320</name>
</gene>
<evidence type="ECO:0000313" key="3">
    <source>
        <dbReference type="Proteomes" id="UP000095085"/>
    </source>
</evidence>
<dbReference type="AlphaFoldDB" id="A0A1E4RPG0"/>
<feature type="compositionally biased region" description="Low complexity" evidence="1">
    <location>
        <begin position="696"/>
        <end position="709"/>
    </location>
</feature>
<sequence length="859" mass="92077">MSLDKEREREKRPSKLFGTRISSIFSSHGNSSQEHLNPQRQAHQSSQSANDGSNRSIKLKNSSNSLKPLSRGPFSNYLHNRSNASIDLKSSSFVFDSRSHSSTNLNQHNHNNSSRVGSNDINKQVNPAQININVTSPSTSLQGPSNDTIKNQASPDSLHEMPKSPRRKPPPPMLDEPNRNARQELEKLPSLSRLNQPSLPASNKAVHDDLNDIIGTLELEIGSMMNRNSIHKDQLSVNDSPQKQKPKDETSPLPEPQSFLFDSPTKSIDFNTNTADPVRITRSQGNTQLSDYNTTDESDIESLIQPPILPHGLDKNDTRLSDGSYTGVPYPIDSPVVPSPISQNFNPDITFDDLNHPNFSQQSDLGRNNSISSDASSNIAPPESPINYYISGSNNSNPNGFSEVLGQPPGPLTVGQKLLLSSKSSIYSPNQTDLGFTQNISNTKKLNNIQNNDSTVNSLPGQVIQTVKSNSSISSRPVPASIGLPSSATIVRGGSLATNATSSTGATYPTNASSSGRVPLKQIDTSLTFDSFPRSISTSSRLSGGQNHSSNHGLFSHRKSSSISSLFSSNSSKNVNLAALKKTLNLQPGEGERSNYVLTLRRSLGTALNETGPGKWKLPTGIQPIDKNATTYVGSNGRYMRLGQAHTQGRAKKVSGVELKHGHLQPRLLATEVNDLGENGMGSRPKAPTSRSSLTNSIGGSNSVSNSNGINGFKSSSSSIIGGNTSASLSRNSSLARTATMGSVATGNESVTTGRESSASTNFSSSKRTNSISSSSSGSLSDSNLEIGGYYQHPGYRYDDDNDLNVDQDAADLDSIGPTDKYGNGASNGDNTVVVNDYDDYDDKPRLVLANPDYSSDSN</sequence>
<feature type="compositionally biased region" description="Low complexity" evidence="1">
    <location>
        <begin position="368"/>
        <end position="392"/>
    </location>
</feature>
<keyword evidence="3" id="KW-1185">Reference proteome</keyword>
<feature type="compositionally biased region" description="Polar residues" evidence="1">
    <location>
        <begin position="33"/>
        <end position="52"/>
    </location>
</feature>
<feature type="region of interest" description="Disordered" evidence="1">
    <location>
        <begin position="1"/>
        <end position="72"/>
    </location>
</feature>
<evidence type="ECO:0000313" key="2">
    <source>
        <dbReference type="EMBL" id="ODV69153.1"/>
    </source>
</evidence>
<feature type="compositionally biased region" description="Low complexity" evidence="1">
    <location>
        <begin position="53"/>
        <end position="70"/>
    </location>
</feature>
<dbReference type="STRING" id="984485.A0A1E4RPG0"/>
<feature type="region of interest" description="Disordered" evidence="1">
    <location>
        <begin position="347"/>
        <end position="392"/>
    </location>
</feature>
<feature type="region of interest" description="Disordered" evidence="1">
    <location>
        <begin position="675"/>
        <end position="709"/>
    </location>
</feature>
<feature type="compositionally biased region" description="Low complexity" evidence="1">
    <location>
        <begin position="22"/>
        <end position="32"/>
    </location>
</feature>
<name>A0A1E4RPG0_9ASCO</name>
<dbReference type="OrthoDB" id="4026687at2759"/>
<feature type="compositionally biased region" description="Polar residues" evidence="1">
    <location>
        <begin position="740"/>
        <end position="763"/>
    </location>
</feature>
<feature type="compositionally biased region" description="Basic and acidic residues" evidence="1">
    <location>
        <begin position="1"/>
        <end position="13"/>
    </location>
</feature>
<evidence type="ECO:0000256" key="1">
    <source>
        <dbReference type="SAM" id="MobiDB-lite"/>
    </source>
</evidence>
<feature type="compositionally biased region" description="Low complexity" evidence="1">
    <location>
        <begin position="764"/>
        <end position="783"/>
    </location>
</feature>
<dbReference type="GeneID" id="30995506"/>
<feature type="region of interest" description="Disordered" evidence="1">
    <location>
        <begin position="809"/>
        <end position="832"/>
    </location>
</feature>
<reference evidence="3" key="1">
    <citation type="submission" date="2016-05" db="EMBL/GenBank/DDBJ databases">
        <title>Comparative genomics of biotechnologically important yeasts.</title>
        <authorList>
            <consortium name="DOE Joint Genome Institute"/>
            <person name="Riley R."/>
            <person name="Haridas S."/>
            <person name="Wolfe K.H."/>
            <person name="Lopes M.R."/>
            <person name="Hittinger C.T."/>
            <person name="Goker M."/>
            <person name="Salamov A."/>
            <person name="Wisecaver J."/>
            <person name="Long T.M."/>
            <person name="Aerts A.L."/>
            <person name="Barry K."/>
            <person name="Choi C."/>
            <person name="Clum A."/>
            <person name="Coughlan A.Y."/>
            <person name="Deshpande S."/>
            <person name="Douglass A.P."/>
            <person name="Hanson S.J."/>
            <person name="Klenk H.-P."/>
            <person name="Labutti K."/>
            <person name="Lapidus A."/>
            <person name="Lindquist E."/>
            <person name="Lipzen A."/>
            <person name="Meier-Kolthoff J.P."/>
            <person name="Ohm R.A."/>
            <person name="Otillar R.P."/>
            <person name="Pangilinan J."/>
            <person name="Peng Y."/>
            <person name="Rokas A."/>
            <person name="Rosa C.A."/>
            <person name="Scheuner C."/>
            <person name="Sibirny A.A."/>
            <person name="Slot J.C."/>
            <person name="Stielow J.B."/>
            <person name="Sun H."/>
            <person name="Kurtzman C.P."/>
            <person name="Blackwell M."/>
            <person name="Grigoriev I.V."/>
            <person name="Jeffries T.W."/>
        </authorList>
    </citation>
    <scope>NUCLEOTIDE SEQUENCE [LARGE SCALE GENOMIC DNA]</scope>
    <source>
        <strain evidence="3">NRRL Y-1933</strain>
    </source>
</reference>
<feature type="compositionally biased region" description="Polar residues" evidence="1">
    <location>
        <begin position="357"/>
        <end position="367"/>
    </location>
</feature>
<feature type="region of interest" description="Disordered" evidence="1">
    <location>
        <begin position="134"/>
        <end position="178"/>
    </location>
</feature>
<proteinExistence type="predicted"/>
<dbReference type="RefSeq" id="XP_020078220.1">
    <property type="nucleotide sequence ID" value="XM_020220956.1"/>
</dbReference>
<feature type="region of interest" description="Disordered" evidence="1">
    <location>
        <begin position="97"/>
        <end position="121"/>
    </location>
</feature>
<feature type="region of interest" description="Disordered" evidence="1">
    <location>
        <begin position="536"/>
        <end position="556"/>
    </location>
</feature>
<feature type="compositionally biased region" description="Polar residues" evidence="1">
    <location>
        <begin position="536"/>
        <end position="553"/>
    </location>
</feature>
<feature type="compositionally biased region" description="Polar residues" evidence="1">
    <location>
        <begin position="103"/>
        <end position="121"/>
    </location>
</feature>
<protein>
    <submittedName>
        <fullName evidence="2">Uncharacterized protein</fullName>
    </submittedName>
</protein>
<feature type="region of interest" description="Disordered" evidence="1">
    <location>
        <begin position="726"/>
        <end position="786"/>
    </location>
</feature>
<accession>A0A1E4RPG0</accession>
<feature type="compositionally biased region" description="Polar residues" evidence="1">
    <location>
        <begin position="498"/>
        <end position="516"/>
    </location>
</feature>
<feature type="compositionally biased region" description="Polar residues" evidence="1">
    <location>
        <begin position="134"/>
        <end position="155"/>
    </location>
</feature>
<feature type="region of interest" description="Disordered" evidence="1">
    <location>
        <begin position="233"/>
        <end position="324"/>
    </location>
</feature>
<feature type="compositionally biased region" description="Polar residues" evidence="1">
    <location>
        <begin position="264"/>
        <end position="293"/>
    </location>
</feature>
<feature type="region of interest" description="Disordered" evidence="1">
    <location>
        <begin position="498"/>
        <end position="517"/>
    </location>
</feature>
<dbReference type="Proteomes" id="UP000095085">
    <property type="component" value="Unassembled WGS sequence"/>
</dbReference>
<organism evidence="2 3">
    <name type="scientific">Hyphopichia burtonii NRRL Y-1933</name>
    <dbReference type="NCBI Taxonomy" id="984485"/>
    <lineage>
        <taxon>Eukaryota</taxon>
        <taxon>Fungi</taxon>
        <taxon>Dikarya</taxon>
        <taxon>Ascomycota</taxon>
        <taxon>Saccharomycotina</taxon>
        <taxon>Pichiomycetes</taxon>
        <taxon>Debaryomycetaceae</taxon>
        <taxon>Hyphopichia</taxon>
    </lineage>
</organism>
<dbReference type="EMBL" id="KV454539">
    <property type="protein sequence ID" value="ODV69153.1"/>
    <property type="molecule type" value="Genomic_DNA"/>
</dbReference>